<sequence length="2501" mass="278721">VATMATAGGAAAASGEDKSNGGKIPVPVFDGTNKTMKKYRREVATWQIGTEVKPPKQGATLLASLKGKAEEACEELDLDAIKGDDSVEVFLEYLGKRFPEIEVLETPALLETFVRPACVRHKYEEIRDYNNRFNGIATKLKAKGIQVPDEVLADLYIKGARLPPERAASVLNGVGNQFNPTKIQEQLMINLPKVSVVDGNKDSRDKGGYGGHKNKDHKRAYATETYEEDRRAELDGASSDSSDDYEDELPDELQDVIDEAEEQVAFFTKKMVRAKDKLKEAKQARGYFAKRDGGNPPKRDDPNIAKMKARTHCGACGQKGHWRGDPQCSKRNDPNAKADIPKKGSNRTNIATHETSDAQEPHVAEMTVAAVYQQDQRAAARDRKYDALHSIDWTQIRQAAELPEEVTAAAFFINKDHQCLMAATSSGGKESGGKLTFDTACTRCVGGLDWHSDIKKRLAAFNIQPIEYPEKEPFRFGASKVVFSLKAALIPCSVNGKALTVRMSIVRSAVPGLFSRKAQSELDIVYHARDNKLDIKSIDEHDIQMGLSRAGHPTLDTTGFTPGYKPVSDVSDTKAEIRLHPCASFHAETAVASAAKPVVPEARHQGVASEADESQSDTDCDALDSAELFEQQELNLAAILRHGMFDFSSKETVASHEISHKHAVIKLHHHRSHPARVQLWLHQRIRRVPWQIQPPQLSTNQRPALMPPSHQRCTTSPKETSPGGSGQNLPTTSTACLQAKSSMRMPELQAEVASYDLDLRVILRALRAEGRESTPQDDYILGLGKKNKEELQQLCRDRQIEFDQRTTVPELRQRLKGWKVEDAASSASATVAHPSSQITGADKMRFGKYPTADYRWVLKNDLGYAQWGAVLELNSNRASPLLARFARWVKAHGVQPLPPEKAKTTLEVVMAEEVVLDDECLAPAATTTRASASQGSWAGHRRQRPPEPHEMDTCDMGFEKAGETDKGDPPSGIKKGKRVGLLYQVTGLLSAFAFQTVLTADWLARPLKPVVQHATSAARDVVDHVQNVREAYNVRSHRVDVMQVFGGEGGITEAAWKRQMTATEVIDRKYGWDLRKQKDLDATYDLHYASRPKFVSIELPCTHYTNITHLNFRTPQAKQAIRRIWRAERPFLLLARDLFKYQLDSGDMAMIENPATSWLWTQRAILEQLADERVYQVRCDMCEYGARHYKTGRLIKHPTKLLVTNKEFEQLKRTCSHKHHDQTFGDNVAVRKSGVYPAKFCRAVVRIVEQVIRQQGGQRAYQVDCQSRSSPFIVTVPRGQATAYVSDTAPLGETGEPDGDPDLMGGGDDFADTHDVRAEDTVDGRIGVGAITFTKKAAACCKPAELAMLKRLHVNLGHPSNEDLGRSLRLKGAKSATVQAVKGLICGVRRSQQRPSARRPAHLHFVQDFGDDVGFDYFKLKDVDGKSYWYFSIVDLATTFHVATLIGRHTSQEFAAAFERCWASWAGVPDRVHFDVEKGFGGALSELFQSFNTVQLPIAGQAHWQLGRVERQGAWWKELAARTIEHSSIRGEDEMRTLAIMVSGAKNSLRRRAGFSPAQWVLGRDPKMPGDLVDDTANYSAHSLAANDEKIRRRYAIRTAARESFMRMQNDDQLRRAMLARARTVATPLSVGEMCYVFRQVKKKEQREQHNRNAKKGIWRGPCVVIGHQGENAWVSLGGRTMLVAPEHIKALAPDDVWFPNGRGEIGQAVAELNRARDSLEQEEAPVEDIRPAPGEPEVKPDEMEQAWREFTDSPDDSDLRLNVSEDPPQQEQIQVLPADVPQQAEEGRTHGPDEFRRRRATFDGGGSGDFGPAFKRLQTEREHAGSGALPARAASRDRAAAPDQEAAAGPEAEGARQRSRSAPRQALQTSIMTERIKRKQADKEIHWRAIKDSDRELFREAAAKQWSEWQKYGSCQVLSIEESEAIRSMIKPSLILPSRFVYRDKNAPLRTDKHPLPVKAKARLCVGGHMGPRLAQGDLRTDAPTVTRNSTMLFFTICQRFDLEIYAADVEAAFMQGDEQPDQQLHMAQPREGLPGLNPKQLIKILKGVFGLATAPRQWWAKLKRTLLAVEEKLNDNYVFRLHQHSLDPALYYGYDQHGELCAVVVAHVDDLLLGISHKYPGLYDRLRKLLPWGDWRGLPFTFCGKQAWRDQEGVLHLRQTEYANTIEEIPLSKGRKTELSLDATPAEFSDNRSALGALGWLSSQTRPDLAAGVAMGQRTQNKPTIQDLLETNRLIKLARKHADVGLEFPKLRGPLCLVTFHDASWANADETAEGAISKLLAKTMGATSKDKKIKIRSQAGYVSFLAEAKLLRGDRARAGIVDRRLGTIKRVCRSTLAAETMSAVDALGCAQITRCVFASLEILDAHPEDIPPSLLPLAQVTDCASLYDTMHKDGDSKLPSERRLLLDLVGLKESLEEEVSNEFVADNQRSQLPLFWVPTDQQLGDQFTKRSDGSAIRAVLRDTRLALQHQEPTDQAREHEAHLTSAGSLFKRTVRLVSF</sequence>
<comment type="caution">
    <text evidence="4">The sequence shown here is derived from an EMBL/GenBank/DDBJ whole genome shotgun (WGS) entry which is preliminary data.</text>
</comment>
<organism evidence="4 5">
    <name type="scientific">Prorocentrum cordatum</name>
    <dbReference type="NCBI Taxonomy" id="2364126"/>
    <lineage>
        <taxon>Eukaryota</taxon>
        <taxon>Sar</taxon>
        <taxon>Alveolata</taxon>
        <taxon>Dinophyceae</taxon>
        <taxon>Prorocentrales</taxon>
        <taxon>Prorocentraceae</taxon>
        <taxon>Prorocentrum</taxon>
    </lineage>
</organism>
<feature type="region of interest" description="Disordered" evidence="2">
    <location>
        <begin position="1717"/>
        <end position="1869"/>
    </location>
</feature>
<gene>
    <name evidence="4" type="ORF">PCOR1329_LOCUS71087</name>
</gene>
<evidence type="ECO:0000313" key="5">
    <source>
        <dbReference type="Proteomes" id="UP001189429"/>
    </source>
</evidence>
<dbReference type="InterPro" id="IPR036397">
    <property type="entry name" value="RNaseH_sf"/>
</dbReference>
<keyword evidence="5" id="KW-1185">Reference proteome</keyword>
<evidence type="ECO:0000259" key="3">
    <source>
        <dbReference type="PROSITE" id="PS50994"/>
    </source>
</evidence>
<dbReference type="InterPro" id="IPR013103">
    <property type="entry name" value="RVT_2"/>
</dbReference>
<name>A0ABN9WW24_9DINO</name>
<dbReference type="Proteomes" id="UP001189429">
    <property type="component" value="Unassembled WGS sequence"/>
</dbReference>
<dbReference type="InterPro" id="IPR012337">
    <property type="entry name" value="RNaseH-like_sf"/>
</dbReference>
<evidence type="ECO:0000256" key="1">
    <source>
        <dbReference type="SAM" id="Coils"/>
    </source>
</evidence>
<feature type="region of interest" description="Disordered" evidence="2">
    <location>
        <begin position="927"/>
        <end position="973"/>
    </location>
</feature>
<feature type="region of interest" description="Disordered" evidence="2">
    <location>
        <begin position="1"/>
        <end position="27"/>
    </location>
</feature>
<proteinExistence type="predicted"/>
<feature type="compositionally biased region" description="Low complexity" evidence="2">
    <location>
        <begin position="927"/>
        <end position="936"/>
    </location>
</feature>
<reference evidence="4" key="1">
    <citation type="submission" date="2023-10" db="EMBL/GenBank/DDBJ databases">
        <authorList>
            <person name="Chen Y."/>
            <person name="Shah S."/>
            <person name="Dougan E. K."/>
            <person name="Thang M."/>
            <person name="Chan C."/>
        </authorList>
    </citation>
    <scope>NUCLEOTIDE SEQUENCE [LARGE SCALE GENOMIC DNA]</scope>
</reference>
<dbReference type="InterPro" id="IPR001584">
    <property type="entry name" value="Integrase_cat-core"/>
</dbReference>
<dbReference type="Pfam" id="PF07727">
    <property type="entry name" value="RVT_2"/>
    <property type="match status" value="1"/>
</dbReference>
<dbReference type="SUPFAM" id="SSF53098">
    <property type="entry name" value="Ribonuclease H-like"/>
    <property type="match status" value="1"/>
</dbReference>
<feature type="compositionally biased region" description="Basic and acidic residues" evidence="2">
    <location>
        <begin position="1786"/>
        <end position="1797"/>
    </location>
</feature>
<protein>
    <recommendedName>
        <fullName evidence="3">Integrase catalytic domain-containing protein</fullName>
    </recommendedName>
</protein>
<feature type="region of interest" description="Disordered" evidence="2">
    <location>
        <begin position="315"/>
        <end position="348"/>
    </location>
</feature>
<dbReference type="Gene3D" id="3.30.420.10">
    <property type="entry name" value="Ribonuclease H-like superfamily/Ribonuclease H"/>
    <property type="match status" value="1"/>
</dbReference>
<accession>A0ABN9WW24</accession>
<feature type="compositionally biased region" description="Low complexity" evidence="2">
    <location>
        <begin position="1842"/>
        <end position="1853"/>
    </location>
</feature>
<feature type="compositionally biased region" description="Basic and acidic residues" evidence="2">
    <location>
        <begin position="1737"/>
        <end position="1752"/>
    </location>
</feature>
<dbReference type="EMBL" id="CAUYUJ010019416">
    <property type="protein sequence ID" value="CAK0891028.1"/>
    <property type="molecule type" value="Genomic_DNA"/>
</dbReference>
<feature type="region of interest" description="Disordered" evidence="2">
    <location>
        <begin position="696"/>
        <end position="732"/>
    </location>
</feature>
<feature type="domain" description="Integrase catalytic" evidence="3">
    <location>
        <begin position="1396"/>
        <end position="1565"/>
    </location>
</feature>
<feature type="compositionally biased region" description="Basic and acidic residues" evidence="2">
    <location>
        <begin position="322"/>
        <end position="342"/>
    </location>
</feature>
<feature type="region of interest" description="Disordered" evidence="2">
    <location>
        <begin position="198"/>
        <end position="249"/>
    </location>
</feature>
<dbReference type="PROSITE" id="PS50994">
    <property type="entry name" value="INTEGRASE"/>
    <property type="match status" value="1"/>
</dbReference>
<evidence type="ECO:0000256" key="2">
    <source>
        <dbReference type="SAM" id="MobiDB-lite"/>
    </source>
</evidence>
<feature type="coiled-coil region" evidence="1">
    <location>
        <begin position="257"/>
        <end position="284"/>
    </location>
</feature>
<feature type="non-terminal residue" evidence="4">
    <location>
        <position position="1"/>
    </location>
</feature>
<evidence type="ECO:0000313" key="4">
    <source>
        <dbReference type="EMBL" id="CAK0891028.1"/>
    </source>
</evidence>
<feature type="compositionally biased region" description="Basic and acidic residues" evidence="2">
    <location>
        <begin position="944"/>
        <end position="968"/>
    </location>
</feature>
<keyword evidence="1" id="KW-0175">Coiled coil</keyword>
<feature type="compositionally biased region" description="Low complexity" evidence="2">
    <location>
        <begin position="1"/>
        <end position="13"/>
    </location>
</feature>